<accession>A0ACB8RV66</accession>
<reference evidence="1" key="2">
    <citation type="journal article" date="2022" name="New Phytol.">
        <title>Evolutionary transition to the ectomycorrhizal habit in the genomes of a hyperdiverse lineage of mushroom-forming fungi.</title>
        <authorList>
            <person name="Looney B."/>
            <person name="Miyauchi S."/>
            <person name="Morin E."/>
            <person name="Drula E."/>
            <person name="Courty P.E."/>
            <person name="Kohler A."/>
            <person name="Kuo A."/>
            <person name="LaButti K."/>
            <person name="Pangilinan J."/>
            <person name="Lipzen A."/>
            <person name="Riley R."/>
            <person name="Andreopoulos W."/>
            <person name="He G."/>
            <person name="Johnson J."/>
            <person name="Nolan M."/>
            <person name="Tritt A."/>
            <person name="Barry K.W."/>
            <person name="Grigoriev I.V."/>
            <person name="Nagy L.G."/>
            <person name="Hibbett D."/>
            <person name="Henrissat B."/>
            <person name="Matheny P.B."/>
            <person name="Labbe J."/>
            <person name="Martin F.M."/>
        </authorList>
    </citation>
    <scope>NUCLEOTIDE SEQUENCE</scope>
    <source>
        <strain evidence="1">FP105234-sp</strain>
    </source>
</reference>
<evidence type="ECO:0000313" key="1">
    <source>
        <dbReference type="EMBL" id="KAI0047793.1"/>
    </source>
</evidence>
<protein>
    <submittedName>
        <fullName evidence="1">Vps5-domain-containing protein</fullName>
    </submittedName>
</protein>
<dbReference type="Proteomes" id="UP000814033">
    <property type="component" value="Unassembled WGS sequence"/>
</dbReference>
<dbReference type="EMBL" id="MU275898">
    <property type="protein sequence ID" value="KAI0047793.1"/>
    <property type="molecule type" value="Genomic_DNA"/>
</dbReference>
<name>A0ACB8RV66_9AGAM</name>
<proteinExistence type="predicted"/>
<evidence type="ECO:0000313" key="2">
    <source>
        <dbReference type="Proteomes" id="UP000814033"/>
    </source>
</evidence>
<keyword evidence="2" id="KW-1185">Reference proteome</keyword>
<organism evidence="1 2">
    <name type="scientific">Auriscalpium vulgare</name>
    <dbReference type="NCBI Taxonomy" id="40419"/>
    <lineage>
        <taxon>Eukaryota</taxon>
        <taxon>Fungi</taxon>
        <taxon>Dikarya</taxon>
        <taxon>Basidiomycota</taxon>
        <taxon>Agaricomycotina</taxon>
        <taxon>Agaricomycetes</taxon>
        <taxon>Russulales</taxon>
        <taxon>Auriscalpiaceae</taxon>
        <taxon>Auriscalpium</taxon>
    </lineage>
</organism>
<sequence length="676" mass="74097">MSGFDDLLKQSSRALEENPFEDPFAQPRAISPDPWSSFGNHSAPASDAFDYGNTPAFEPSAPTSPTTDRLTFAPAPATESDPLDSANLASSDEEPEPETPAKEVTSPNFSGFREVERVVPAPEPLPVVEAPVREPEPVKAPAPRSPSPIRPISPPRREPSPPTPPTASTPPPPSISGSVSGALSPPSPATPSSARFPQRQAQASVPSFPSSESQRVVASPLDQPPVTSFASLALGGETFGGGWDGEQSAFVNHSSLASSAQPEQEDDDDDDKPLRPRPTESTPTPKKDTGIQPMFVITVEDPQKVGDAIRGYTMYTVHTRTTSPLYSKSAFSVLRRYSDFLWLYEALSINNPGVVVPPTPEKNPFGRFDEQFLKQRRSALELCITKIANHPVLSKDNDLKLFLESDTFSLDIKHRKAEMTQERGGLLASIGQSFVGPRFVETDEWFDRQRIYLDTLESQLRGLVKAIDVVAKNRTELAVAMGEFAQLINDLATSDVGKGLAHTLASLADVERQVQEAEAAQAQDDLNTIMATADEYARLINSVRMAFSSRVRTYHNWQNADAEARRVRQTHDRNRAQGRIATDRLGLSLSQVADADRRALDAKQEFDQVSRLVKTEVARFEQERIEDFKASLERFLDGMITRQKEIIVAREAFQQIMLRKVPPTGQAGAGSLTSVM</sequence>
<reference evidence="1" key="1">
    <citation type="submission" date="2021-02" db="EMBL/GenBank/DDBJ databases">
        <authorList>
            <consortium name="DOE Joint Genome Institute"/>
            <person name="Ahrendt S."/>
            <person name="Looney B.P."/>
            <person name="Miyauchi S."/>
            <person name="Morin E."/>
            <person name="Drula E."/>
            <person name="Courty P.E."/>
            <person name="Chicoki N."/>
            <person name="Fauchery L."/>
            <person name="Kohler A."/>
            <person name="Kuo A."/>
            <person name="Labutti K."/>
            <person name="Pangilinan J."/>
            <person name="Lipzen A."/>
            <person name="Riley R."/>
            <person name="Andreopoulos W."/>
            <person name="He G."/>
            <person name="Johnson J."/>
            <person name="Barry K.W."/>
            <person name="Grigoriev I.V."/>
            <person name="Nagy L."/>
            <person name="Hibbett D."/>
            <person name="Henrissat B."/>
            <person name="Matheny P.B."/>
            <person name="Labbe J."/>
            <person name="Martin F."/>
        </authorList>
    </citation>
    <scope>NUCLEOTIDE SEQUENCE</scope>
    <source>
        <strain evidence="1">FP105234-sp</strain>
    </source>
</reference>
<gene>
    <name evidence="1" type="ORF">FA95DRAFT_1540902</name>
</gene>
<comment type="caution">
    <text evidence="1">The sequence shown here is derived from an EMBL/GenBank/DDBJ whole genome shotgun (WGS) entry which is preliminary data.</text>
</comment>